<feature type="signal peptide" evidence="1">
    <location>
        <begin position="1"/>
        <end position="20"/>
    </location>
</feature>
<dbReference type="EMBL" id="BAAAZI010000004">
    <property type="protein sequence ID" value="GAA4133016.1"/>
    <property type="molecule type" value="Genomic_DNA"/>
</dbReference>
<evidence type="ECO:0000313" key="2">
    <source>
        <dbReference type="EMBL" id="GAA4133016.1"/>
    </source>
</evidence>
<keyword evidence="1" id="KW-0732">Signal</keyword>
<protein>
    <submittedName>
        <fullName evidence="2">Uncharacterized protein</fullName>
    </submittedName>
</protein>
<proteinExistence type="predicted"/>
<organism evidence="2 3">
    <name type="scientific">Sphingobacterium kyonggiense</name>
    <dbReference type="NCBI Taxonomy" id="714075"/>
    <lineage>
        <taxon>Bacteria</taxon>
        <taxon>Pseudomonadati</taxon>
        <taxon>Bacteroidota</taxon>
        <taxon>Sphingobacteriia</taxon>
        <taxon>Sphingobacteriales</taxon>
        <taxon>Sphingobacteriaceae</taxon>
        <taxon>Sphingobacterium</taxon>
    </lineage>
</organism>
<reference evidence="3" key="1">
    <citation type="journal article" date="2019" name="Int. J. Syst. Evol. Microbiol.">
        <title>The Global Catalogue of Microorganisms (GCM) 10K type strain sequencing project: providing services to taxonomists for standard genome sequencing and annotation.</title>
        <authorList>
            <consortium name="The Broad Institute Genomics Platform"/>
            <consortium name="The Broad Institute Genome Sequencing Center for Infectious Disease"/>
            <person name="Wu L."/>
            <person name="Ma J."/>
        </authorList>
    </citation>
    <scope>NUCLEOTIDE SEQUENCE [LARGE SCALE GENOMIC DNA]</scope>
    <source>
        <strain evidence="3">JCM 16704</strain>
    </source>
</reference>
<gene>
    <name evidence="2" type="ORF">GCM10022216_04710</name>
</gene>
<dbReference type="RefSeq" id="WP_344673074.1">
    <property type="nucleotide sequence ID" value="NZ_BAAAZI010000004.1"/>
</dbReference>
<dbReference type="Proteomes" id="UP001500101">
    <property type="component" value="Unassembled WGS sequence"/>
</dbReference>
<evidence type="ECO:0000256" key="1">
    <source>
        <dbReference type="SAM" id="SignalP"/>
    </source>
</evidence>
<comment type="caution">
    <text evidence="2">The sequence shown here is derived from an EMBL/GenBank/DDBJ whole genome shotgun (WGS) entry which is preliminary data.</text>
</comment>
<sequence length="195" mass="20591">MKNLFLVITALILTVGVSHAQTTPNQAKVKVNIELNPFQTIEIGSGAGTNGAITTGYGDELTLEYKSADDYKKGVEKNVLKQLKVTSVGSGYKILATLSDNAQFNKVNGSGDAKVDASQLLKIAVGNKSSMDAAASMDLGSFGTTSGAESSVFDQELDVKYTGKAITDVNLLKKVLNDKTQAKYSIDVVYTIAAN</sequence>
<feature type="chain" id="PRO_5047518382" evidence="1">
    <location>
        <begin position="21"/>
        <end position="195"/>
    </location>
</feature>
<keyword evidence="3" id="KW-1185">Reference proteome</keyword>
<accession>A0ABP7YAA2</accession>
<evidence type="ECO:0000313" key="3">
    <source>
        <dbReference type="Proteomes" id="UP001500101"/>
    </source>
</evidence>
<name>A0ABP7YAA2_9SPHI</name>